<feature type="transmembrane region" description="Helical" evidence="6">
    <location>
        <begin position="6"/>
        <end position="24"/>
    </location>
</feature>
<evidence type="ECO:0000313" key="9">
    <source>
        <dbReference type="EMBL" id="RHN16933.1"/>
    </source>
</evidence>
<sequence length="191" mass="21220">MTRLWNVVSVIGLLTCLVLALWAYKSGILDSVETLQAFIGKFGYGGMAIFVIVQIIQVVIPILPGGISCLGGVIFFGPWLGFLYNYVGICIGSMAAFGISRVMGRPVLYKMFSENLIQKYDSWTQKDSRFLKLFALAIFFPVAPDDFLCYLAGTTKMTWKQFSLVIWLGKPCSIALYSLGLTTAFRMIFSV</sequence>
<comment type="caution">
    <text evidence="9">The sequence shown here is derived from an EMBL/GenBank/DDBJ whole genome shotgun (WGS) entry which is preliminary data.</text>
</comment>
<dbReference type="RefSeq" id="WP_118359259.1">
    <property type="nucleotide sequence ID" value="NZ_JAQDKF010000005.1"/>
</dbReference>
<reference evidence="10 11" key="1">
    <citation type="submission" date="2018-08" db="EMBL/GenBank/DDBJ databases">
        <title>A genome reference for cultivated species of the human gut microbiota.</title>
        <authorList>
            <person name="Zou Y."/>
            <person name="Xue W."/>
            <person name="Luo G."/>
        </authorList>
    </citation>
    <scope>NUCLEOTIDE SEQUENCE [LARGE SCALE GENOMIC DNA]</scope>
    <source>
        <strain evidence="9 11">AF31-13BH</strain>
        <strain evidence="8 10">AM37-5</strain>
    </source>
</reference>
<protein>
    <recommendedName>
        <fullName evidence="6">TVP38/TMEM64 family membrane protein</fullName>
    </recommendedName>
</protein>
<dbReference type="Proteomes" id="UP000285652">
    <property type="component" value="Unassembled WGS sequence"/>
</dbReference>
<keyword evidence="3 6" id="KW-0812">Transmembrane</keyword>
<comment type="caution">
    <text evidence="6">Lacks conserved residue(s) required for the propagation of feature annotation.</text>
</comment>
<evidence type="ECO:0000259" key="7">
    <source>
        <dbReference type="Pfam" id="PF09335"/>
    </source>
</evidence>
<accession>A0A415UFT0</accession>
<keyword evidence="2 6" id="KW-1003">Cell membrane</keyword>
<feature type="domain" description="VTT" evidence="7">
    <location>
        <begin position="65"/>
        <end position="178"/>
    </location>
</feature>
<dbReference type="InterPro" id="IPR032816">
    <property type="entry name" value="VTT_dom"/>
</dbReference>
<evidence type="ECO:0000256" key="5">
    <source>
        <dbReference type="ARBA" id="ARBA00023136"/>
    </source>
</evidence>
<organism evidence="9 11">
    <name type="scientific">Dorea formicigenerans</name>
    <dbReference type="NCBI Taxonomy" id="39486"/>
    <lineage>
        <taxon>Bacteria</taxon>
        <taxon>Bacillati</taxon>
        <taxon>Bacillota</taxon>
        <taxon>Clostridia</taxon>
        <taxon>Lachnospirales</taxon>
        <taxon>Lachnospiraceae</taxon>
        <taxon>Dorea</taxon>
    </lineage>
</organism>
<feature type="transmembrane region" description="Helical" evidence="6">
    <location>
        <begin position="165"/>
        <end position="189"/>
    </location>
</feature>
<evidence type="ECO:0000256" key="4">
    <source>
        <dbReference type="ARBA" id="ARBA00022989"/>
    </source>
</evidence>
<comment type="subcellular location">
    <subcellularLocation>
        <location evidence="1 6">Cell membrane</location>
        <topology evidence="1 6">Multi-pass membrane protein</topology>
    </subcellularLocation>
</comment>
<evidence type="ECO:0000313" key="8">
    <source>
        <dbReference type="EMBL" id="RHC05203.1"/>
    </source>
</evidence>
<evidence type="ECO:0000313" key="11">
    <source>
        <dbReference type="Proteomes" id="UP000285652"/>
    </source>
</evidence>
<evidence type="ECO:0000256" key="1">
    <source>
        <dbReference type="ARBA" id="ARBA00004651"/>
    </source>
</evidence>
<dbReference type="Proteomes" id="UP000284742">
    <property type="component" value="Unassembled WGS sequence"/>
</dbReference>
<proteinExistence type="inferred from homology"/>
<dbReference type="EMBL" id="QRQQ01000004">
    <property type="protein sequence ID" value="RHN16933.1"/>
    <property type="molecule type" value="Genomic_DNA"/>
</dbReference>
<gene>
    <name evidence="8" type="ORF">DW860_12060</name>
    <name evidence="9" type="ORF">DWZ24_07350</name>
</gene>
<dbReference type="AlphaFoldDB" id="A0A415UFT0"/>
<dbReference type="Pfam" id="PF09335">
    <property type="entry name" value="VTT_dom"/>
    <property type="match status" value="1"/>
</dbReference>
<dbReference type="InterPro" id="IPR015414">
    <property type="entry name" value="TMEM64"/>
</dbReference>
<keyword evidence="5 6" id="KW-0472">Membrane</keyword>
<dbReference type="PANTHER" id="PTHR12677:SF49">
    <property type="entry name" value="TVP38_TMEM64 FAMILY MEMBRANE PROTEIN"/>
    <property type="match status" value="1"/>
</dbReference>
<feature type="transmembrane region" description="Helical" evidence="6">
    <location>
        <begin position="83"/>
        <end position="103"/>
    </location>
</feature>
<feature type="transmembrane region" description="Helical" evidence="6">
    <location>
        <begin position="44"/>
        <end position="77"/>
    </location>
</feature>
<dbReference type="EMBL" id="QSHK01000009">
    <property type="protein sequence ID" value="RHC05203.1"/>
    <property type="molecule type" value="Genomic_DNA"/>
</dbReference>
<evidence type="ECO:0000256" key="3">
    <source>
        <dbReference type="ARBA" id="ARBA00022692"/>
    </source>
</evidence>
<evidence type="ECO:0000256" key="2">
    <source>
        <dbReference type="ARBA" id="ARBA00022475"/>
    </source>
</evidence>
<evidence type="ECO:0000256" key="6">
    <source>
        <dbReference type="RuleBase" id="RU366058"/>
    </source>
</evidence>
<comment type="similarity">
    <text evidence="6">Belongs to the TVP38/TMEM64 family.</text>
</comment>
<evidence type="ECO:0000313" key="10">
    <source>
        <dbReference type="Proteomes" id="UP000284742"/>
    </source>
</evidence>
<name>A0A415UFT0_9FIRM</name>
<dbReference type="GO" id="GO:0005886">
    <property type="term" value="C:plasma membrane"/>
    <property type="evidence" value="ECO:0007669"/>
    <property type="project" value="UniProtKB-SubCell"/>
</dbReference>
<dbReference type="PANTHER" id="PTHR12677">
    <property type="entry name" value="GOLGI APPARATUS MEMBRANE PROTEIN TVP38-RELATED"/>
    <property type="match status" value="1"/>
</dbReference>
<keyword evidence="4 6" id="KW-1133">Transmembrane helix</keyword>